<comment type="caution">
    <text evidence="1">The sequence shown here is derived from an EMBL/GenBank/DDBJ whole genome shotgun (WGS) entry which is preliminary data.</text>
</comment>
<keyword evidence="2" id="KW-1185">Reference proteome</keyword>
<evidence type="ECO:0000313" key="1">
    <source>
        <dbReference type="EMBL" id="KAJ8884378.1"/>
    </source>
</evidence>
<sequence length="264" mass="29564">MAFHCRVERQPNCTKSAGKPYLASFQDPAVAAISLLRTAPRTAPLTFRRHNLLQEAIISAFQACVLGSGRNDSSQMIDISHCGRNRRIVSINGLRHFWTQFGSDFLQYTTLNTGPKWVVFPPSPLNKTEKNYNGLLYTRILTAYTTLRKGSCVSRCPFIPSRVTPGFSQVGILLDDAAGRRVFSGISRFPHRYVPTLLHSHLISLSLALKTSLLNHAEITQLNLLPFYTQRCNSTSCENPHDVKWPRSAIEAATRCHSIEQNPP</sequence>
<name>A0ABQ9HKA6_9NEOP</name>
<reference evidence="1 2" key="1">
    <citation type="submission" date="2023-02" db="EMBL/GenBank/DDBJ databases">
        <title>LHISI_Scaffold_Assembly.</title>
        <authorList>
            <person name="Stuart O.P."/>
            <person name="Cleave R."/>
            <person name="Magrath M.J.L."/>
            <person name="Mikheyev A.S."/>
        </authorList>
    </citation>
    <scope>NUCLEOTIDE SEQUENCE [LARGE SCALE GENOMIC DNA]</scope>
    <source>
        <strain evidence="1">Daus_M_001</strain>
        <tissue evidence="1">Leg muscle</tissue>
    </source>
</reference>
<gene>
    <name evidence="1" type="ORF">PR048_016235</name>
</gene>
<proteinExistence type="predicted"/>
<accession>A0ABQ9HKA6</accession>
<dbReference type="EMBL" id="JARBHB010000005">
    <property type="protein sequence ID" value="KAJ8884378.1"/>
    <property type="molecule type" value="Genomic_DNA"/>
</dbReference>
<evidence type="ECO:0000313" key="2">
    <source>
        <dbReference type="Proteomes" id="UP001159363"/>
    </source>
</evidence>
<protein>
    <submittedName>
        <fullName evidence="1">Uncharacterized protein</fullName>
    </submittedName>
</protein>
<dbReference type="Proteomes" id="UP001159363">
    <property type="component" value="Chromosome 4"/>
</dbReference>
<organism evidence="1 2">
    <name type="scientific">Dryococelus australis</name>
    <dbReference type="NCBI Taxonomy" id="614101"/>
    <lineage>
        <taxon>Eukaryota</taxon>
        <taxon>Metazoa</taxon>
        <taxon>Ecdysozoa</taxon>
        <taxon>Arthropoda</taxon>
        <taxon>Hexapoda</taxon>
        <taxon>Insecta</taxon>
        <taxon>Pterygota</taxon>
        <taxon>Neoptera</taxon>
        <taxon>Polyneoptera</taxon>
        <taxon>Phasmatodea</taxon>
        <taxon>Verophasmatodea</taxon>
        <taxon>Anareolatae</taxon>
        <taxon>Phasmatidae</taxon>
        <taxon>Eurycanthinae</taxon>
        <taxon>Dryococelus</taxon>
    </lineage>
</organism>